<dbReference type="SUPFAM" id="SSF52540">
    <property type="entry name" value="P-loop containing nucleoside triphosphate hydrolases"/>
    <property type="match status" value="1"/>
</dbReference>
<dbReference type="HOGENOM" id="CLU_019624_4_1_6"/>
<feature type="binding site" evidence="10">
    <location>
        <position position="248"/>
    </location>
    <ligand>
        <name>K(+)</name>
        <dbReference type="ChEBI" id="CHEBI:29103"/>
    </ligand>
</feature>
<dbReference type="Gene3D" id="3.30.1360.120">
    <property type="entry name" value="Probable tRNA modification gtpase trme, domain 1"/>
    <property type="match status" value="1"/>
</dbReference>
<dbReference type="HAMAP" id="MF_00379">
    <property type="entry name" value="GTPase_MnmE"/>
    <property type="match status" value="1"/>
</dbReference>
<sequence length="448" mass="48806">MHSPHDTIAAIATAPGRGGVGIIRLSGTQAHAIAERIVSTLPPIRYARHVPFKHPNTGALIDDGLCLVFSAPHSYTGEDVVELQGHGGPVVLDHLLKLILQQGARLARPGEFTERAFLNGRMDLAQAEAVADLIDAGSQAAAQAASQALQGVFSERVHRVTQQLIALRMFIESALDFPEEEIDFLSDARLITQSQQLVDEIAELLSETQQGVLLREGMRVAIVGQPNAGKSSLLNQLAGDDRAIVTDIPGTTRDVLRAEIQIDGLPVHIIDTAGLRESDEPIEREGIRRAWREVEQADAVLFLQDDHRNNPDEDEKIRAMLPRKHTIWVFNKIDLSGRPAGFDQEKIHLGISAKTGAGIKELRAHLKEIMGYQSTEGGQFIARRRHLDALLGAQKEIISAHSALTTQSAGELAAESLRRAQLALDEITGKFTADDLLGEIFSNFCIGK</sequence>
<dbReference type="GO" id="GO:0046872">
    <property type="term" value="F:metal ion binding"/>
    <property type="evidence" value="ECO:0007669"/>
    <property type="project" value="UniProtKB-KW"/>
</dbReference>
<dbReference type="Pfam" id="PF10396">
    <property type="entry name" value="TrmE_N"/>
    <property type="match status" value="1"/>
</dbReference>
<keyword evidence="6 10" id="KW-0378">Hydrolase</keyword>
<feature type="binding site" evidence="10">
    <location>
        <position position="24"/>
    </location>
    <ligand>
        <name>(6S)-5-formyl-5,6,7,8-tetrahydrofolate</name>
        <dbReference type="ChEBI" id="CHEBI:57457"/>
    </ligand>
</feature>
<evidence type="ECO:0000256" key="5">
    <source>
        <dbReference type="ARBA" id="ARBA00022741"/>
    </source>
</evidence>
<comment type="caution">
    <text evidence="10">Lacks conserved residue(s) required for the propagation of feature annotation.</text>
</comment>
<dbReference type="GO" id="GO:0005829">
    <property type="term" value="C:cytosol"/>
    <property type="evidence" value="ECO:0007669"/>
    <property type="project" value="TreeGrafter"/>
</dbReference>
<dbReference type="GO" id="GO:0030488">
    <property type="term" value="P:tRNA methylation"/>
    <property type="evidence" value="ECO:0007669"/>
    <property type="project" value="TreeGrafter"/>
</dbReference>
<accession>D0KXN1</accession>
<evidence type="ECO:0000256" key="7">
    <source>
        <dbReference type="ARBA" id="ARBA00022842"/>
    </source>
</evidence>
<dbReference type="eggNOG" id="COG0486">
    <property type="taxonomic scope" value="Bacteria"/>
</dbReference>
<feature type="binding site" evidence="10">
    <location>
        <position position="251"/>
    </location>
    <ligand>
        <name>K(+)</name>
        <dbReference type="ChEBI" id="CHEBI:29103"/>
    </ligand>
</feature>
<feature type="binding site" evidence="10">
    <location>
        <position position="448"/>
    </location>
    <ligand>
        <name>(6S)-5-formyl-5,6,7,8-tetrahydrofolate</name>
        <dbReference type="ChEBI" id="CHEBI:57457"/>
    </ligand>
</feature>
<dbReference type="GO" id="GO:0002098">
    <property type="term" value="P:tRNA wobble uridine modification"/>
    <property type="evidence" value="ECO:0007669"/>
    <property type="project" value="TreeGrafter"/>
</dbReference>
<evidence type="ECO:0000256" key="3">
    <source>
        <dbReference type="ARBA" id="ARBA00022694"/>
    </source>
</evidence>
<dbReference type="PANTHER" id="PTHR42714:SF2">
    <property type="entry name" value="TRNA MODIFICATION GTPASE GTPBP3, MITOCHONDRIAL"/>
    <property type="match status" value="1"/>
</dbReference>
<dbReference type="OrthoDB" id="9805918at2"/>
<evidence type="ECO:0000256" key="8">
    <source>
        <dbReference type="ARBA" id="ARBA00022958"/>
    </source>
</evidence>
<dbReference type="Gene3D" id="3.40.50.300">
    <property type="entry name" value="P-loop containing nucleotide triphosphate hydrolases"/>
    <property type="match status" value="1"/>
</dbReference>
<evidence type="ECO:0000256" key="6">
    <source>
        <dbReference type="ARBA" id="ARBA00022801"/>
    </source>
</evidence>
<dbReference type="RefSeq" id="WP_012825250.1">
    <property type="nucleotide sequence ID" value="NC_013422.1"/>
</dbReference>
<dbReference type="CDD" id="cd14858">
    <property type="entry name" value="TrmE_N"/>
    <property type="match status" value="1"/>
</dbReference>
<dbReference type="InterPro" id="IPR005225">
    <property type="entry name" value="Small_GTP-bd"/>
</dbReference>
<dbReference type="GO" id="GO:0003924">
    <property type="term" value="F:GTPase activity"/>
    <property type="evidence" value="ECO:0007669"/>
    <property type="project" value="UniProtKB-UniRule"/>
</dbReference>
<evidence type="ECO:0000313" key="14">
    <source>
        <dbReference type="Proteomes" id="UP000009102"/>
    </source>
</evidence>
<dbReference type="InterPro" id="IPR025867">
    <property type="entry name" value="MnmE_helical"/>
</dbReference>
<dbReference type="FunFam" id="3.40.50.300:FF:001376">
    <property type="entry name" value="tRNA modification GTPase MnmE"/>
    <property type="match status" value="1"/>
</dbReference>
<evidence type="ECO:0000256" key="1">
    <source>
        <dbReference type="ARBA" id="ARBA00011043"/>
    </source>
</evidence>
<dbReference type="STRING" id="555778.Hneap_2410"/>
<gene>
    <name evidence="10" type="primary">mnmE</name>
    <name evidence="10" type="synonym">trmE</name>
    <name evidence="13" type="ordered locus">Hneap_2410</name>
</gene>
<dbReference type="InterPro" id="IPR018948">
    <property type="entry name" value="GTP-bd_TrmE_N"/>
</dbReference>
<comment type="function">
    <text evidence="10">Exhibits a very high intrinsic GTPase hydrolysis rate. Involved in the addition of a carboxymethylaminomethyl (cmnm) group at the wobble position (U34) of certain tRNAs, forming tRNA-cmnm(5)s(2)U34.</text>
</comment>
<dbReference type="Gene3D" id="1.20.120.430">
    <property type="entry name" value="tRNA modification GTPase MnmE domain 2"/>
    <property type="match status" value="1"/>
</dbReference>
<feature type="binding site" evidence="10">
    <location>
        <position position="246"/>
    </location>
    <ligand>
        <name>K(+)</name>
        <dbReference type="ChEBI" id="CHEBI:29103"/>
    </ligand>
</feature>
<keyword evidence="4 10" id="KW-0479">Metal-binding</keyword>
<dbReference type="Pfam" id="PF12631">
    <property type="entry name" value="MnmE_helical"/>
    <property type="match status" value="1"/>
</dbReference>
<dbReference type="AlphaFoldDB" id="D0KXN1"/>
<dbReference type="SUPFAM" id="SSF116878">
    <property type="entry name" value="TrmE connector domain"/>
    <property type="match status" value="1"/>
</dbReference>
<feature type="binding site" evidence="10">
    <location>
        <position position="227"/>
    </location>
    <ligand>
        <name>K(+)</name>
        <dbReference type="ChEBI" id="CHEBI:29103"/>
    </ligand>
</feature>
<dbReference type="EC" id="3.6.-.-" evidence="10"/>
<organism evidence="13 14">
    <name type="scientific">Halothiobacillus neapolitanus (strain ATCC 23641 / DSM 15147 / CIP 104769 / NCIMB 8539 / c2)</name>
    <name type="common">Thiobacillus neapolitanus</name>
    <dbReference type="NCBI Taxonomy" id="555778"/>
    <lineage>
        <taxon>Bacteria</taxon>
        <taxon>Pseudomonadati</taxon>
        <taxon>Pseudomonadota</taxon>
        <taxon>Gammaproteobacteria</taxon>
        <taxon>Chromatiales</taxon>
        <taxon>Halothiobacillaceae</taxon>
        <taxon>Halothiobacillus</taxon>
    </lineage>
</organism>
<dbReference type="NCBIfam" id="NF003661">
    <property type="entry name" value="PRK05291.1-3"/>
    <property type="match status" value="1"/>
</dbReference>
<comment type="similarity">
    <text evidence="1 10 11">Belongs to the TRAFAC class TrmE-Era-EngA-EngB-Septin-like GTPase superfamily. TrmE GTPase family.</text>
</comment>
<evidence type="ECO:0000256" key="10">
    <source>
        <dbReference type="HAMAP-Rule" id="MF_00379"/>
    </source>
</evidence>
<dbReference type="InterPro" id="IPR027368">
    <property type="entry name" value="MnmE_dom2"/>
</dbReference>
<proteinExistence type="inferred from homology"/>
<keyword evidence="2 10" id="KW-0963">Cytoplasm</keyword>
<keyword evidence="3 10" id="KW-0819">tRNA processing</keyword>
<feature type="binding site" evidence="10">
    <location>
        <position position="252"/>
    </location>
    <ligand>
        <name>Mg(2+)</name>
        <dbReference type="ChEBI" id="CHEBI:18420"/>
    </ligand>
</feature>
<feature type="domain" description="TrmE-type G" evidence="12">
    <location>
        <begin position="217"/>
        <end position="371"/>
    </location>
</feature>
<dbReference type="InterPro" id="IPR004520">
    <property type="entry name" value="GTPase_MnmE"/>
</dbReference>
<keyword evidence="5 10" id="KW-0547">Nucleotide-binding</keyword>
<evidence type="ECO:0000259" key="12">
    <source>
        <dbReference type="PROSITE" id="PS51709"/>
    </source>
</evidence>
<comment type="cofactor">
    <cofactor evidence="10">
        <name>K(+)</name>
        <dbReference type="ChEBI" id="CHEBI:29103"/>
    </cofactor>
    <text evidence="10">Binds 1 potassium ion per subunit.</text>
</comment>
<dbReference type="Proteomes" id="UP000009102">
    <property type="component" value="Chromosome"/>
</dbReference>
<evidence type="ECO:0000256" key="11">
    <source>
        <dbReference type="RuleBase" id="RU003313"/>
    </source>
</evidence>
<comment type="subunit">
    <text evidence="10">Homodimer. Heterotetramer of two MnmE and two MnmG subunits.</text>
</comment>
<evidence type="ECO:0000256" key="9">
    <source>
        <dbReference type="ARBA" id="ARBA00023134"/>
    </source>
</evidence>
<feature type="binding site" evidence="10">
    <location>
        <position position="231"/>
    </location>
    <ligand>
        <name>Mg(2+)</name>
        <dbReference type="ChEBI" id="CHEBI:18420"/>
    </ligand>
</feature>
<comment type="subcellular location">
    <subcellularLocation>
        <location evidence="10">Cytoplasm</location>
    </subcellularLocation>
</comment>
<protein>
    <recommendedName>
        <fullName evidence="10">tRNA modification GTPase MnmE</fullName>
        <ecNumber evidence="10">3.6.-.-</ecNumber>
    </recommendedName>
</protein>
<dbReference type="InterPro" id="IPR027417">
    <property type="entry name" value="P-loop_NTPase"/>
</dbReference>
<dbReference type="InterPro" id="IPR027266">
    <property type="entry name" value="TrmE/GcvT-like"/>
</dbReference>
<feature type="binding site" evidence="10">
    <location>
        <position position="82"/>
    </location>
    <ligand>
        <name>(6S)-5-formyl-5,6,7,8-tetrahydrofolate</name>
        <dbReference type="ChEBI" id="CHEBI:57457"/>
    </ligand>
</feature>
<name>D0KXN1_HALNC</name>
<evidence type="ECO:0000313" key="13">
    <source>
        <dbReference type="EMBL" id="ACX97219.1"/>
    </source>
</evidence>
<dbReference type="Pfam" id="PF01926">
    <property type="entry name" value="MMR_HSR1"/>
    <property type="match status" value="1"/>
</dbReference>
<feature type="binding site" evidence="10">
    <location>
        <begin position="271"/>
        <end position="274"/>
    </location>
    <ligand>
        <name>GTP</name>
        <dbReference type="ChEBI" id="CHEBI:37565"/>
    </ligand>
</feature>
<evidence type="ECO:0000256" key="4">
    <source>
        <dbReference type="ARBA" id="ARBA00022723"/>
    </source>
</evidence>
<evidence type="ECO:0000256" key="2">
    <source>
        <dbReference type="ARBA" id="ARBA00022490"/>
    </source>
</evidence>
<reference evidence="13 14" key="1">
    <citation type="submission" date="2009-10" db="EMBL/GenBank/DDBJ databases">
        <title>Complete sequence of Halothiobacillus neapolitanus c2.</title>
        <authorList>
            <consortium name="US DOE Joint Genome Institute"/>
            <person name="Lucas S."/>
            <person name="Copeland A."/>
            <person name="Lapidus A."/>
            <person name="Glavina del Rio T."/>
            <person name="Tice H."/>
            <person name="Bruce D."/>
            <person name="Goodwin L."/>
            <person name="Pitluck S."/>
            <person name="Davenport K."/>
            <person name="Brettin T."/>
            <person name="Detter J.C."/>
            <person name="Han C."/>
            <person name="Tapia R."/>
            <person name="Larimer F."/>
            <person name="Land M."/>
            <person name="Hauser L."/>
            <person name="Kyrpides N."/>
            <person name="Mikhailova N."/>
            <person name="Kerfeld C."/>
            <person name="Cannon G."/>
            <person name="Heinhort S."/>
        </authorList>
    </citation>
    <scope>NUCLEOTIDE SEQUENCE [LARGE SCALE GENOMIC DNA]</scope>
    <source>
        <strain evidence="14">ATCC 23641 / c2</strain>
    </source>
</reference>
<keyword evidence="7 10" id="KW-0460">Magnesium</keyword>
<dbReference type="KEGG" id="hna:Hneap_2410"/>
<dbReference type="InterPro" id="IPR006073">
    <property type="entry name" value="GTP-bd"/>
</dbReference>
<dbReference type="InterPro" id="IPR031168">
    <property type="entry name" value="G_TrmE"/>
</dbReference>
<keyword evidence="8 10" id="KW-0630">Potassium</keyword>
<dbReference type="NCBIfam" id="TIGR00450">
    <property type="entry name" value="mnmE_trmE_thdF"/>
    <property type="match status" value="1"/>
</dbReference>
<dbReference type="PROSITE" id="PS51709">
    <property type="entry name" value="G_TRME"/>
    <property type="match status" value="1"/>
</dbReference>
<feature type="binding site" evidence="10">
    <location>
        <begin position="227"/>
        <end position="232"/>
    </location>
    <ligand>
        <name>GTP</name>
        <dbReference type="ChEBI" id="CHEBI:37565"/>
    </ligand>
</feature>
<dbReference type="NCBIfam" id="TIGR00231">
    <property type="entry name" value="small_GTP"/>
    <property type="match status" value="1"/>
</dbReference>
<feature type="binding site" evidence="10">
    <location>
        <position position="121"/>
    </location>
    <ligand>
        <name>(6S)-5-formyl-5,6,7,8-tetrahydrofolate</name>
        <dbReference type="ChEBI" id="CHEBI:57457"/>
    </ligand>
</feature>
<dbReference type="GO" id="GO:0005525">
    <property type="term" value="F:GTP binding"/>
    <property type="evidence" value="ECO:0007669"/>
    <property type="project" value="UniProtKB-UniRule"/>
</dbReference>
<keyword evidence="14" id="KW-1185">Reference proteome</keyword>
<keyword evidence="9 10" id="KW-0342">GTP-binding</keyword>
<dbReference type="PANTHER" id="PTHR42714">
    <property type="entry name" value="TRNA MODIFICATION GTPASE GTPBP3"/>
    <property type="match status" value="1"/>
</dbReference>
<dbReference type="EMBL" id="CP001801">
    <property type="protein sequence ID" value="ACX97219.1"/>
    <property type="molecule type" value="Genomic_DNA"/>
</dbReference>
<feature type="binding site" evidence="10">
    <location>
        <begin position="246"/>
        <end position="252"/>
    </location>
    <ligand>
        <name>GTP</name>
        <dbReference type="ChEBI" id="CHEBI:37565"/>
    </ligand>
</feature>
<dbReference type="CDD" id="cd04164">
    <property type="entry name" value="trmE"/>
    <property type="match status" value="1"/>
</dbReference>